<dbReference type="GO" id="GO:0071978">
    <property type="term" value="P:bacterial-type flagellum-dependent swarming motility"/>
    <property type="evidence" value="ECO:0007669"/>
    <property type="project" value="TreeGrafter"/>
</dbReference>
<dbReference type="Proteomes" id="UP000199064">
    <property type="component" value="Unassembled WGS sequence"/>
</dbReference>
<feature type="domain" description="Flagellar basal body rod protein N-terminal" evidence="6">
    <location>
        <begin position="7"/>
        <end position="37"/>
    </location>
</feature>
<dbReference type="Pfam" id="PF07559">
    <property type="entry name" value="FlgE_D2"/>
    <property type="match status" value="1"/>
</dbReference>
<evidence type="ECO:0000259" key="9">
    <source>
        <dbReference type="Pfam" id="PF22692"/>
    </source>
</evidence>
<dbReference type="InterPro" id="IPR020013">
    <property type="entry name" value="Flagellar_FlgE/F/G"/>
</dbReference>
<keyword evidence="10" id="KW-0282">Flagellum</keyword>
<evidence type="ECO:0000259" key="7">
    <source>
        <dbReference type="Pfam" id="PF06429"/>
    </source>
</evidence>
<evidence type="ECO:0000313" key="11">
    <source>
        <dbReference type="Proteomes" id="UP000199064"/>
    </source>
</evidence>
<dbReference type="InterPro" id="IPR053967">
    <property type="entry name" value="LlgE_F_G-like_D1"/>
</dbReference>
<dbReference type="InterPro" id="IPR037925">
    <property type="entry name" value="FlgE/F/G-like"/>
</dbReference>
<dbReference type="GO" id="GO:0009425">
    <property type="term" value="C:bacterial-type flagellum basal body"/>
    <property type="evidence" value="ECO:0007669"/>
    <property type="project" value="UniProtKB-SubCell"/>
</dbReference>
<dbReference type="PANTHER" id="PTHR30435">
    <property type="entry name" value="FLAGELLAR PROTEIN"/>
    <property type="match status" value="1"/>
</dbReference>
<dbReference type="Pfam" id="PF22692">
    <property type="entry name" value="LlgE_F_G_D1"/>
    <property type="match status" value="1"/>
</dbReference>
<proteinExistence type="inferred from homology"/>
<dbReference type="Pfam" id="PF06429">
    <property type="entry name" value="Flg_bbr_C"/>
    <property type="match status" value="1"/>
</dbReference>
<evidence type="ECO:0000313" key="10">
    <source>
        <dbReference type="EMBL" id="SEB45635.1"/>
    </source>
</evidence>
<dbReference type="GO" id="GO:0005829">
    <property type="term" value="C:cytosol"/>
    <property type="evidence" value="ECO:0007669"/>
    <property type="project" value="TreeGrafter"/>
</dbReference>
<comment type="function">
    <text evidence="5">A flexible structure which links the flagellar filament to the drive apparatus in the basal body.</text>
</comment>
<evidence type="ECO:0000256" key="1">
    <source>
        <dbReference type="ARBA" id="ARBA00004117"/>
    </source>
</evidence>
<dbReference type="SUPFAM" id="SSF117143">
    <property type="entry name" value="Flagellar hook protein flgE"/>
    <property type="match status" value="1"/>
</dbReference>
<dbReference type="EMBL" id="FNSL01000001">
    <property type="protein sequence ID" value="SEB45635.1"/>
    <property type="molecule type" value="Genomic_DNA"/>
</dbReference>
<feature type="domain" description="Flagellar hook protein FlgE/F/G-like D1" evidence="9">
    <location>
        <begin position="84"/>
        <end position="137"/>
    </location>
</feature>
<dbReference type="InterPro" id="IPR001444">
    <property type="entry name" value="Flag_bb_rod_N"/>
</dbReference>
<dbReference type="GO" id="GO:0009424">
    <property type="term" value="C:bacterial-type flagellum hook"/>
    <property type="evidence" value="ECO:0007669"/>
    <property type="project" value="TreeGrafter"/>
</dbReference>
<sequence length="418" mass="43293">MGLYGMMRTGVSGMAAQSNRLSTVADNIANSSTNGYKRAKAEFSSLVLPSSGGSYNSGGVTTSIRYEISKSGPLQYTTSGTDLAIEGNGFFVVQGTNGQPFLTRAGSFVPNADGELVNAAGYKLMGYSYANGVPAVTANGYAGLETVTIAQSELVATPSRNGSLTANLPAGSDVVAAADLPSANAATAQYTHKTSLVAYDNLGGKQLLDVYMTKTGADTWEVTVYDRADAAPDTSFPYANPPLATTTLTFDPTNGKLAGGSPTDISLTVPGGDTLTIDMSDMTQLDTGFSVTGKVDGSAPYAIDSVEISEDGTVFAQYADGSRRALYRIPLATVQSPDQLKVITGNVFSESADSGGVQLGFSGSGGLGKVTPGAVERSNVDIATELTDMIEAQRNYTANSKSFQTGSELMELLVNLKR</sequence>
<accession>A0A1H4JHW2</accession>
<dbReference type="PROSITE" id="PS00588">
    <property type="entry name" value="FLAGELLA_BB_ROD"/>
    <property type="match status" value="1"/>
</dbReference>
<keyword evidence="10" id="KW-0966">Cell projection</keyword>
<comment type="subcellular location">
    <subcellularLocation>
        <location evidence="1 5">Bacterial flagellum basal body</location>
    </subcellularLocation>
</comment>
<feature type="domain" description="Flagellar basal-body/hook protein C-terminal" evidence="7">
    <location>
        <begin position="372"/>
        <end position="416"/>
    </location>
</feature>
<dbReference type="Gene3D" id="2.60.98.20">
    <property type="entry name" value="Flagellar hook protein FlgE"/>
    <property type="match status" value="1"/>
</dbReference>
<dbReference type="InterPro" id="IPR011491">
    <property type="entry name" value="FlgE_D2"/>
</dbReference>
<name>A0A1H4JHW2_9HYPH</name>
<dbReference type="PANTHER" id="PTHR30435:SF1">
    <property type="entry name" value="FLAGELLAR HOOK PROTEIN FLGE"/>
    <property type="match status" value="1"/>
</dbReference>
<evidence type="ECO:0000256" key="2">
    <source>
        <dbReference type="ARBA" id="ARBA00009677"/>
    </source>
</evidence>
<dbReference type="InterPro" id="IPR010930">
    <property type="entry name" value="Flg_bb/hook_C_dom"/>
</dbReference>
<evidence type="ECO:0000256" key="4">
    <source>
        <dbReference type="ARBA" id="ARBA00023143"/>
    </source>
</evidence>
<gene>
    <name evidence="10" type="ORF">SAMN05216452_1377</name>
</gene>
<keyword evidence="4 5" id="KW-0975">Bacterial flagellum</keyword>
<evidence type="ECO:0000256" key="3">
    <source>
        <dbReference type="ARBA" id="ARBA00019015"/>
    </source>
</evidence>
<comment type="similarity">
    <text evidence="2 5">Belongs to the flagella basal body rod proteins family.</text>
</comment>
<feature type="domain" description="Flagellar hook protein FlgE D2" evidence="8">
    <location>
        <begin position="181"/>
        <end position="292"/>
    </location>
</feature>
<organism evidence="10 11">
    <name type="scientific">Nitratireductor aquibiodomus</name>
    <dbReference type="NCBI Taxonomy" id="204799"/>
    <lineage>
        <taxon>Bacteria</taxon>
        <taxon>Pseudomonadati</taxon>
        <taxon>Pseudomonadota</taxon>
        <taxon>Alphaproteobacteria</taxon>
        <taxon>Hyphomicrobiales</taxon>
        <taxon>Phyllobacteriaceae</taxon>
        <taxon>Nitratireductor</taxon>
    </lineage>
</organism>
<dbReference type="InterPro" id="IPR037058">
    <property type="entry name" value="Falgellar_hook_FlgE_sf"/>
</dbReference>
<keyword evidence="10" id="KW-0969">Cilium</keyword>
<dbReference type="InterPro" id="IPR019776">
    <property type="entry name" value="Flagellar_basal_body_rod_CS"/>
</dbReference>
<dbReference type="RefSeq" id="WP_090327729.1">
    <property type="nucleotide sequence ID" value="NZ_FNSL01000001.1"/>
</dbReference>
<dbReference type="NCBIfam" id="TIGR03506">
    <property type="entry name" value="FlgEFG_subfam"/>
    <property type="match status" value="1"/>
</dbReference>
<dbReference type="Pfam" id="PF00460">
    <property type="entry name" value="Flg_bb_rod"/>
    <property type="match status" value="1"/>
</dbReference>
<evidence type="ECO:0000259" key="6">
    <source>
        <dbReference type="Pfam" id="PF00460"/>
    </source>
</evidence>
<keyword evidence="11" id="KW-1185">Reference proteome</keyword>
<dbReference type="AlphaFoldDB" id="A0A1H4JHW2"/>
<evidence type="ECO:0000256" key="5">
    <source>
        <dbReference type="RuleBase" id="RU362116"/>
    </source>
</evidence>
<evidence type="ECO:0000259" key="8">
    <source>
        <dbReference type="Pfam" id="PF07559"/>
    </source>
</evidence>
<reference evidence="11" key="1">
    <citation type="submission" date="2016-10" db="EMBL/GenBank/DDBJ databases">
        <authorList>
            <person name="Varghese N."/>
            <person name="Submissions S."/>
        </authorList>
    </citation>
    <scope>NUCLEOTIDE SEQUENCE [LARGE SCALE GENOMIC DNA]</scope>
    <source>
        <strain evidence="11">ES.061</strain>
    </source>
</reference>
<protein>
    <recommendedName>
        <fullName evidence="3 5">Flagellar hook protein FlgE</fullName>
    </recommendedName>
</protein>